<dbReference type="PROSITE" id="PS51471">
    <property type="entry name" value="FE2OG_OXY"/>
    <property type="match status" value="3"/>
</dbReference>
<evidence type="ECO:0000256" key="5">
    <source>
        <dbReference type="ARBA" id="ARBA00023004"/>
    </source>
</evidence>
<sequence length="1013" mass="116856">MSQEGMEKLFKESGTSVLVPSVQELSKESVSNVPQRYFQPQHQQQRLLISQQSHATLQIPVIDMHNLLSQESGSSELAKLHLACKEWGFFQIINHGVSSSLVEKIKLEIKEFFNLPMSEKKKFWQTSENMEGFGQLFVVSEDQKLDWNDMFYMNSLPRKSRMPHLFPQLPHPFRDNLELYSQKMKDVAMIIIGQMEKALEVKEREMIELFEDGIQRMRMNYYPPFPQPEKVIGFSNHSDGDALTILLQLNEIEGLQIRKDGMWVPVKPLPNAFVVNVGDIMEIITNGTYRSVEHRATVNSEKERLSFATFYSPREDAVLEVLFWQTKIMEKFSKVSGTSLLVPSVQELAKQNLVSIPQRYIQPQNHQQMLHISQQPNVGTLQIPVIDMHRLLSQESGTSELDKLHLACKEWGFFQLINHGISSSMVEKVQLEMKDFFNLPMTEKEKFWQTPENIEGFGQAFVLSEDQKLDWADMFYMITLPEHSRMPHLFPQLPLPFRDTLEVYSKKLKDLAMDILGHLAKALGIEEVEIRELFEDGIQMMRMNYYPPSPEPEKVIGLTNHSDPQALTILLQLNEPEGLQIRKDGMWVPVNPLPNSFIVNVGDILEIITNGTYRSVEHRATVNSEKERLSCATFYSPREDAVILEVCCFAKGMETLFNKSGTSVLVPSVQELSKESVSNVPQRYFQPQHRQQKLLISQQSHATLQIPVIDMHNLLSQESGSSELPKLHLACKEWGFFQIINHGVSSSLVEKIKLDIKEFFNLPMSEKKKFWQTSENMEGFGQLFVVSEDQKLDWNDMFYMTTLPTKSRMPHLFPQLPLPFRENLELYSQKMKDLAMIIIGQMGKALEIEEREMRELFEDGIQMMRINYYPPFPQPEKVIGLTNHSDGVALTILLHVNQVEGLQIRKDGTWIPVKPLPNAFVVNVGDTMEIITNGTYRSVEHRVTVNSEMERISFATFYSPREDAVIGPSPCLITDQTPPQFKSIRVNQYFKEYFARKLEGKSNRDNMRIEHPN</sequence>
<dbReference type="InterPro" id="IPR027443">
    <property type="entry name" value="IPNS-like_sf"/>
</dbReference>
<dbReference type="Pfam" id="PF03171">
    <property type="entry name" value="2OG-FeII_Oxy"/>
    <property type="match status" value="3"/>
</dbReference>
<name>A0A4D6NCI9_VIGUN</name>
<feature type="domain" description="Fe2OG dioxygenase" evidence="6">
    <location>
        <begin position="860"/>
        <end position="960"/>
    </location>
</feature>
<evidence type="ECO:0000256" key="1">
    <source>
        <dbReference type="ARBA" id="ARBA00008056"/>
    </source>
</evidence>
<evidence type="ECO:0000256" key="4">
    <source>
        <dbReference type="ARBA" id="ARBA00023002"/>
    </source>
</evidence>
<evidence type="ECO:0000313" key="8">
    <source>
        <dbReference type="Proteomes" id="UP000501690"/>
    </source>
</evidence>
<evidence type="ECO:0000259" key="6">
    <source>
        <dbReference type="PROSITE" id="PS51471"/>
    </source>
</evidence>
<evidence type="ECO:0000256" key="3">
    <source>
        <dbReference type="ARBA" id="ARBA00022896"/>
    </source>
</evidence>
<accession>A0A4D6NCI9</accession>
<reference evidence="7 8" key="1">
    <citation type="submission" date="2019-04" db="EMBL/GenBank/DDBJ databases">
        <title>An improved genome assembly and genetic linkage map for asparagus bean, Vigna unguiculata ssp. sesquipedialis.</title>
        <authorList>
            <person name="Xia Q."/>
            <person name="Zhang R."/>
            <person name="Dong Y."/>
        </authorList>
    </citation>
    <scope>NUCLEOTIDE SEQUENCE [LARGE SCALE GENOMIC DNA]</scope>
    <source>
        <tissue evidence="7">Leaf</tissue>
    </source>
</reference>
<dbReference type="GO" id="GO:0016491">
    <property type="term" value="F:oxidoreductase activity"/>
    <property type="evidence" value="ECO:0007669"/>
    <property type="project" value="UniProtKB-KW"/>
</dbReference>
<dbReference type="GO" id="GO:0031418">
    <property type="term" value="F:L-ascorbic acid binding"/>
    <property type="evidence" value="ECO:0007669"/>
    <property type="project" value="UniProtKB-KW"/>
</dbReference>
<keyword evidence="2" id="KW-0479">Metal-binding</keyword>
<dbReference type="Pfam" id="PF14226">
    <property type="entry name" value="DIOX_N"/>
    <property type="match status" value="3"/>
</dbReference>
<keyword evidence="4" id="KW-0560">Oxidoreductase</keyword>
<dbReference type="SUPFAM" id="SSF51197">
    <property type="entry name" value="Clavaminate synthase-like"/>
    <property type="match status" value="3"/>
</dbReference>
<evidence type="ECO:0000256" key="2">
    <source>
        <dbReference type="ARBA" id="ARBA00022723"/>
    </source>
</evidence>
<dbReference type="Proteomes" id="UP000501690">
    <property type="component" value="Linkage Group LG10"/>
</dbReference>
<dbReference type="Gene3D" id="2.60.120.330">
    <property type="entry name" value="B-lactam Antibiotic, Isopenicillin N Synthase, Chain"/>
    <property type="match status" value="3"/>
</dbReference>
<dbReference type="FunFam" id="2.60.120.330:FF:000001">
    <property type="entry name" value="Protein SRG1"/>
    <property type="match status" value="3"/>
</dbReference>
<dbReference type="PANTHER" id="PTHR47991">
    <property type="entry name" value="OXOGLUTARATE/IRON-DEPENDENT DIOXYGENASE"/>
    <property type="match status" value="1"/>
</dbReference>
<keyword evidence="5" id="KW-0408">Iron</keyword>
<dbReference type="InterPro" id="IPR005123">
    <property type="entry name" value="Oxoglu/Fe-dep_dioxygenase_dom"/>
</dbReference>
<keyword evidence="3" id="KW-0847">Vitamin C</keyword>
<feature type="domain" description="Fe2OG dioxygenase" evidence="6">
    <location>
        <begin position="537"/>
        <end position="637"/>
    </location>
</feature>
<dbReference type="InterPro" id="IPR044861">
    <property type="entry name" value="IPNS-like_FE2OG_OXY"/>
</dbReference>
<dbReference type="InterPro" id="IPR050295">
    <property type="entry name" value="Plant_2OG-oxidoreductases"/>
</dbReference>
<dbReference type="EMBL" id="CP039354">
    <property type="protein sequence ID" value="QCE10249.1"/>
    <property type="molecule type" value="Genomic_DNA"/>
</dbReference>
<evidence type="ECO:0000313" key="7">
    <source>
        <dbReference type="EMBL" id="QCE10249.1"/>
    </source>
</evidence>
<comment type="similarity">
    <text evidence="1">Belongs to the iron/ascorbate-dependent oxidoreductase family.</text>
</comment>
<gene>
    <name evidence="7" type="ORF">DEO72_LG10g1477</name>
</gene>
<dbReference type="GO" id="GO:0046872">
    <property type="term" value="F:metal ion binding"/>
    <property type="evidence" value="ECO:0007669"/>
    <property type="project" value="UniProtKB-KW"/>
</dbReference>
<keyword evidence="8" id="KW-1185">Reference proteome</keyword>
<proteinExistence type="inferred from homology"/>
<protein>
    <submittedName>
        <fullName evidence="7">Isopenicillin N synthase-like</fullName>
    </submittedName>
</protein>
<organism evidence="7 8">
    <name type="scientific">Vigna unguiculata</name>
    <name type="common">Cowpea</name>
    <dbReference type="NCBI Taxonomy" id="3917"/>
    <lineage>
        <taxon>Eukaryota</taxon>
        <taxon>Viridiplantae</taxon>
        <taxon>Streptophyta</taxon>
        <taxon>Embryophyta</taxon>
        <taxon>Tracheophyta</taxon>
        <taxon>Spermatophyta</taxon>
        <taxon>Magnoliopsida</taxon>
        <taxon>eudicotyledons</taxon>
        <taxon>Gunneridae</taxon>
        <taxon>Pentapetalae</taxon>
        <taxon>rosids</taxon>
        <taxon>fabids</taxon>
        <taxon>Fabales</taxon>
        <taxon>Fabaceae</taxon>
        <taxon>Papilionoideae</taxon>
        <taxon>50 kb inversion clade</taxon>
        <taxon>NPAAA clade</taxon>
        <taxon>indigoferoid/millettioid clade</taxon>
        <taxon>Phaseoleae</taxon>
        <taxon>Vigna</taxon>
    </lineage>
</organism>
<dbReference type="AlphaFoldDB" id="A0A4D6NCI9"/>
<feature type="domain" description="Fe2OG dioxygenase" evidence="6">
    <location>
        <begin position="213"/>
        <end position="313"/>
    </location>
</feature>
<dbReference type="InterPro" id="IPR026992">
    <property type="entry name" value="DIOX_N"/>
</dbReference>